<dbReference type="AlphaFoldDB" id="A0A0A9YR80"/>
<keyword evidence="4 5" id="KW-0472">Membrane</keyword>
<dbReference type="PANTHER" id="PTHR12911:SF8">
    <property type="entry name" value="KLAROID PROTEIN-RELATED"/>
    <property type="match status" value="1"/>
</dbReference>
<sequence>KKNMSMASGNVPQYGVVADDNVGLFRRLVCTWSFGLLVILLTVCISYSLHTAHVKSCVEELKEKFMTEKERCQEPPEENSLGCYKGVDVNSVKTNEARRVDEQHIRHLVRQVLKEFDVDRTGMTDFAMGALGGEVLSTPDTKTYREGDKWNSPVKIRGPSTILEPSNLPGDCWAFVGKSGCVVIRLFAKIVVTNVTLEHIPRELSPTGVITSAPSIFSMVGLDDPEATTGHNFGSFVYNDNGPPLQTFPVRFTFVSPFEYIKVDFQNNHGHEEFTCVYRIRIHGRRSDKPIRTDRPSPS</sequence>
<dbReference type="PANTHER" id="PTHR12911">
    <property type="entry name" value="SAD1/UNC-84-LIKE PROTEIN-RELATED"/>
    <property type="match status" value="1"/>
</dbReference>
<feature type="domain" description="SUN" evidence="6">
    <location>
        <begin position="129"/>
        <end position="287"/>
    </location>
</feature>
<name>A0A0A9YR80_LYGHE</name>
<comment type="subcellular location">
    <subcellularLocation>
        <location evidence="1">Membrane</location>
    </subcellularLocation>
</comment>
<reference evidence="7" key="2">
    <citation type="submission" date="2014-07" db="EMBL/GenBank/DDBJ databases">
        <authorList>
            <person name="Hull J."/>
        </authorList>
    </citation>
    <scope>NUCLEOTIDE SEQUENCE</scope>
</reference>
<reference evidence="7" key="1">
    <citation type="journal article" date="2014" name="PLoS ONE">
        <title>Transcriptome-Based Identification of ABC Transporters in the Western Tarnished Plant Bug Lygus hesperus.</title>
        <authorList>
            <person name="Hull J.J."/>
            <person name="Chaney K."/>
            <person name="Geib S.M."/>
            <person name="Fabrick J.A."/>
            <person name="Brent C.S."/>
            <person name="Walsh D."/>
            <person name="Lavine L.C."/>
        </authorList>
    </citation>
    <scope>NUCLEOTIDE SEQUENCE</scope>
</reference>
<keyword evidence="3 5" id="KW-1133">Transmembrane helix</keyword>
<dbReference type="EMBL" id="GBHO01008042">
    <property type="protein sequence ID" value="JAG35562.1"/>
    <property type="molecule type" value="Transcribed_RNA"/>
</dbReference>
<evidence type="ECO:0000256" key="3">
    <source>
        <dbReference type="ARBA" id="ARBA00022989"/>
    </source>
</evidence>
<dbReference type="InterPro" id="IPR045119">
    <property type="entry name" value="SUN1-5"/>
</dbReference>
<proteinExistence type="predicted"/>
<organism evidence="7">
    <name type="scientific">Lygus hesperus</name>
    <name type="common">Western plant bug</name>
    <dbReference type="NCBI Taxonomy" id="30085"/>
    <lineage>
        <taxon>Eukaryota</taxon>
        <taxon>Metazoa</taxon>
        <taxon>Ecdysozoa</taxon>
        <taxon>Arthropoda</taxon>
        <taxon>Hexapoda</taxon>
        <taxon>Insecta</taxon>
        <taxon>Pterygota</taxon>
        <taxon>Neoptera</taxon>
        <taxon>Paraneoptera</taxon>
        <taxon>Hemiptera</taxon>
        <taxon>Heteroptera</taxon>
        <taxon>Panheteroptera</taxon>
        <taxon>Cimicomorpha</taxon>
        <taxon>Miridae</taxon>
        <taxon>Mirini</taxon>
        <taxon>Lygus</taxon>
    </lineage>
</organism>
<dbReference type="GO" id="GO:0043495">
    <property type="term" value="F:protein-membrane adaptor activity"/>
    <property type="evidence" value="ECO:0007669"/>
    <property type="project" value="TreeGrafter"/>
</dbReference>
<dbReference type="Pfam" id="PF07738">
    <property type="entry name" value="Sad1_UNC"/>
    <property type="match status" value="1"/>
</dbReference>
<evidence type="ECO:0000256" key="4">
    <source>
        <dbReference type="ARBA" id="ARBA00023136"/>
    </source>
</evidence>
<gene>
    <name evidence="7" type="primary">SUN2</name>
    <name evidence="7" type="ORF">CM83_98668</name>
</gene>
<keyword evidence="2 5" id="KW-0812">Transmembrane</keyword>
<evidence type="ECO:0000256" key="1">
    <source>
        <dbReference type="ARBA" id="ARBA00004370"/>
    </source>
</evidence>
<evidence type="ECO:0000313" key="7">
    <source>
        <dbReference type="EMBL" id="JAG35562.1"/>
    </source>
</evidence>
<dbReference type="PROSITE" id="PS51469">
    <property type="entry name" value="SUN"/>
    <property type="match status" value="1"/>
</dbReference>
<evidence type="ECO:0000259" key="6">
    <source>
        <dbReference type="PROSITE" id="PS51469"/>
    </source>
</evidence>
<feature type="non-terminal residue" evidence="7">
    <location>
        <position position="1"/>
    </location>
</feature>
<evidence type="ECO:0000256" key="5">
    <source>
        <dbReference type="SAM" id="Phobius"/>
    </source>
</evidence>
<dbReference type="InterPro" id="IPR012919">
    <property type="entry name" value="SUN_dom"/>
</dbReference>
<feature type="transmembrane region" description="Helical" evidence="5">
    <location>
        <begin position="29"/>
        <end position="49"/>
    </location>
</feature>
<protein>
    <submittedName>
        <fullName evidence="7">SUN domain-containing protein 2</fullName>
    </submittedName>
</protein>
<dbReference type="Gene3D" id="2.60.120.260">
    <property type="entry name" value="Galactose-binding domain-like"/>
    <property type="match status" value="1"/>
</dbReference>
<evidence type="ECO:0000256" key="2">
    <source>
        <dbReference type="ARBA" id="ARBA00022692"/>
    </source>
</evidence>
<dbReference type="GO" id="GO:0034993">
    <property type="term" value="C:meiotic nuclear membrane microtubule tethering complex"/>
    <property type="evidence" value="ECO:0007669"/>
    <property type="project" value="TreeGrafter"/>
</dbReference>
<accession>A0A0A9YR80</accession>